<feature type="transmembrane region" description="Helical" evidence="1">
    <location>
        <begin position="126"/>
        <end position="147"/>
    </location>
</feature>
<keyword evidence="1" id="KW-0812">Transmembrane</keyword>
<evidence type="ECO:0000313" key="2">
    <source>
        <dbReference type="EMBL" id="ULT82152.1"/>
    </source>
</evidence>
<name>A0AAE8ZMK8_CAEBR</name>
<dbReference type="Proteomes" id="UP000827892">
    <property type="component" value="Chromosome X"/>
</dbReference>
<accession>A0AAE8ZMK8</accession>
<keyword evidence="1" id="KW-1133">Transmembrane helix</keyword>
<dbReference type="AlphaFoldDB" id="A0AAE8ZMK8"/>
<reference evidence="2 3" key="1">
    <citation type="submission" date="2022-05" db="EMBL/GenBank/DDBJ databases">
        <title>Chromosome-level reference genomes for two strains of Caenorhabditis briggsae: an improved platform for comparative genomics.</title>
        <authorList>
            <person name="Stevens L."/>
            <person name="Andersen E.C."/>
        </authorList>
    </citation>
    <scope>NUCLEOTIDE SEQUENCE [LARGE SCALE GENOMIC DNA]</scope>
    <source>
        <strain evidence="2">QX1410_ONT</strain>
        <tissue evidence="2">Whole-organism</tissue>
    </source>
</reference>
<evidence type="ECO:0000256" key="1">
    <source>
        <dbReference type="SAM" id="Phobius"/>
    </source>
</evidence>
<protein>
    <submittedName>
        <fullName evidence="2">Uncharacterized protein</fullName>
    </submittedName>
</protein>
<evidence type="ECO:0000313" key="3">
    <source>
        <dbReference type="Proteomes" id="UP000827892"/>
    </source>
</evidence>
<organism evidence="2 3">
    <name type="scientific">Caenorhabditis briggsae</name>
    <dbReference type="NCBI Taxonomy" id="6238"/>
    <lineage>
        <taxon>Eukaryota</taxon>
        <taxon>Metazoa</taxon>
        <taxon>Ecdysozoa</taxon>
        <taxon>Nematoda</taxon>
        <taxon>Chromadorea</taxon>
        <taxon>Rhabditida</taxon>
        <taxon>Rhabditina</taxon>
        <taxon>Rhabditomorpha</taxon>
        <taxon>Rhabditoidea</taxon>
        <taxon>Rhabditidae</taxon>
        <taxon>Peloderinae</taxon>
        <taxon>Caenorhabditis</taxon>
    </lineage>
</organism>
<keyword evidence="1" id="KW-0472">Membrane</keyword>
<feature type="transmembrane region" description="Helical" evidence="1">
    <location>
        <begin position="21"/>
        <end position="39"/>
    </location>
</feature>
<feature type="transmembrane region" description="Helical" evidence="1">
    <location>
        <begin position="96"/>
        <end position="114"/>
    </location>
</feature>
<sequence>MLQFIWKIIQNALNRFDRFDCKPMGFKLLTFFFFFLFLVRPEATYKTNVVVLTYVVMKLQKLIWMTYKTRKNHQEVHYYIAPGQAFGVLPSQTYRSFRFALDFILIVVYSRFIAQFCTTTETRNTVAAYTVVFTFLHSWEHLLYGIYGFDIVRNSNLA</sequence>
<dbReference type="EMBL" id="CP090896">
    <property type="protein sequence ID" value="ULT82152.1"/>
    <property type="molecule type" value="Genomic_DNA"/>
</dbReference>
<gene>
    <name evidence="2" type="ORF">L3Y34_011846</name>
</gene>
<proteinExistence type="predicted"/>